<gene>
    <name evidence="1" type="ORF">BDR25DRAFT_249033</name>
</gene>
<evidence type="ECO:0000313" key="2">
    <source>
        <dbReference type="Proteomes" id="UP000799755"/>
    </source>
</evidence>
<evidence type="ECO:0000313" key="1">
    <source>
        <dbReference type="EMBL" id="KAF2462515.1"/>
    </source>
</evidence>
<accession>A0ACB6Q8L3</accession>
<reference evidence="1" key="1">
    <citation type="journal article" date="2020" name="Stud. Mycol.">
        <title>101 Dothideomycetes genomes: a test case for predicting lifestyles and emergence of pathogens.</title>
        <authorList>
            <person name="Haridas S."/>
            <person name="Albert R."/>
            <person name="Binder M."/>
            <person name="Bloem J."/>
            <person name="Labutti K."/>
            <person name="Salamov A."/>
            <person name="Andreopoulos B."/>
            <person name="Baker S."/>
            <person name="Barry K."/>
            <person name="Bills G."/>
            <person name="Bluhm B."/>
            <person name="Cannon C."/>
            <person name="Castanera R."/>
            <person name="Culley D."/>
            <person name="Daum C."/>
            <person name="Ezra D."/>
            <person name="Gonzalez J."/>
            <person name="Henrissat B."/>
            <person name="Kuo A."/>
            <person name="Liang C."/>
            <person name="Lipzen A."/>
            <person name="Lutzoni F."/>
            <person name="Magnuson J."/>
            <person name="Mondo S."/>
            <person name="Nolan M."/>
            <person name="Ohm R."/>
            <person name="Pangilinan J."/>
            <person name="Park H.-J."/>
            <person name="Ramirez L."/>
            <person name="Alfaro M."/>
            <person name="Sun H."/>
            <person name="Tritt A."/>
            <person name="Yoshinaga Y."/>
            <person name="Zwiers L.-H."/>
            <person name="Turgeon B."/>
            <person name="Goodwin S."/>
            <person name="Spatafora J."/>
            <person name="Crous P."/>
            <person name="Grigoriev I."/>
        </authorList>
    </citation>
    <scope>NUCLEOTIDE SEQUENCE</scope>
    <source>
        <strain evidence="1">ATCC 200398</strain>
    </source>
</reference>
<keyword evidence="2" id="KW-1185">Reference proteome</keyword>
<dbReference type="EMBL" id="MU003589">
    <property type="protein sequence ID" value="KAF2462515.1"/>
    <property type="molecule type" value="Genomic_DNA"/>
</dbReference>
<name>A0ACB6Q8L3_9PLEO</name>
<sequence length="71" mass="7743">DNLLATKGIATAALALLESEANASNCVAAKRQQLLRRLQGQLTPEDPDSSKPFAREQQRIETAVAEEEFAF</sequence>
<protein>
    <submittedName>
        <fullName evidence="1">Uncharacterized protein</fullName>
    </submittedName>
</protein>
<organism evidence="1 2">
    <name type="scientific">Lindgomyces ingoldianus</name>
    <dbReference type="NCBI Taxonomy" id="673940"/>
    <lineage>
        <taxon>Eukaryota</taxon>
        <taxon>Fungi</taxon>
        <taxon>Dikarya</taxon>
        <taxon>Ascomycota</taxon>
        <taxon>Pezizomycotina</taxon>
        <taxon>Dothideomycetes</taxon>
        <taxon>Pleosporomycetidae</taxon>
        <taxon>Pleosporales</taxon>
        <taxon>Lindgomycetaceae</taxon>
        <taxon>Lindgomyces</taxon>
    </lineage>
</organism>
<comment type="caution">
    <text evidence="1">The sequence shown here is derived from an EMBL/GenBank/DDBJ whole genome shotgun (WGS) entry which is preliminary data.</text>
</comment>
<dbReference type="Proteomes" id="UP000799755">
    <property type="component" value="Unassembled WGS sequence"/>
</dbReference>
<proteinExistence type="predicted"/>
<feature type="non-terminal residue" evidence="1">
    <location>
        <position position="1"/>
    </location>
</feature>